<keyword evidence="13" id="KW-0547">Nucleotide-binding</keyword>
<dbReference type="InterPro" id="IPR004358">
    <property type="entry name" value="Sig_transdc_His_kin-like_C"/>
</dbReference>
<dbReference type="NCBIfam" id="TIGR00229">
    <property type="entry name" value="sensory_box"/>
    <property type="match status" value="1"/>
</dbReference>
<dbReference type="Pfam" id="PF18415">
    <property type="entry name" value="HKR_ArcB_TM"/>
    <property type="match status" value="1"/>
</dbReference>
<dbReference type="Pfam" id="PF00512">
    <property type="entry name" value="HisKA"/>
    <property type="match status" value="1"/>
</dbReference>
<keyword evidence="3 13" id="KW-1003">Cell membrane</keyword>
<dbReference type="InterPro" id="IPR011006">
    <property type="entry name" value="CheY-like_superfamily"/>
</dbReference>
<dbReference type="Gene3D" id="3.30.565.10">
    <property type="entry name" value="Histidine kinase-like ATPase, C-terminal domain"/>
    <property type="match status" value="1"/>
</dbReference>
<feature type="coiled-coil region" evidence="16">
    <location>
        <begin position="88"/>
        <end position="125"/>
    </location>
</feature>
<keyword evidence="10 17" id="KW-1133">Transmembrane helix</keyword>
<evidence type="ECO:0000256" key="15">
    <source>
        <dbReference type="PROSITE-ProRule" id="PRU00169"/>
    </source>
</evidence>
<dbReference type="PROSITE" id="PS50112">
    <property type="entry name" value="PAS"/>
    <property type="match status" value="1"/>
</dbReference>
<keyword evidence="9 13" id="KW-0067">ATP-binding</keyword>
<keyword evidence="12 13" id="KW-0472">Membrane</keyword>
<keyword evidence="13" id="KW-0804">Transcription</keyword>
<dbReference type="InterPro" id="IPR013656">
    <property type="entry name" value="PAS_4"/>
</dbReference>
<dbReference type="PROSITE" id="PS50113">
    <property type="entry name" value="PAC"/>
    <property type="match status" value="1"/>
</dbReference>
<evidence type="ECO:0000256" key="3">
    <source>
        <dbReference type="ARBA" id="ARBA00022475"/>
    </source>
</evidence>
<dbReference type="SUPFAM" id="SSF55874">
    <property type="entry name" value="ATPase domain of HSP90 chaperone/DNA topoisomerase II/histidine kinase"/>
    <property type="match status" value="1"/>
</dbReference>
<evidence type="ECO:0000256" key="16">
    <source>
        <dbReference type="SAM" id="Coils"/>
    </source>
</evidence>
<dbReference type="InterPro" id="IPR000014">
    <property type="entry name" value="PAS"/>
</dbReference>
<dbReference type="CDD" id="cd00130">
    <property type="entry name" value="PAS"/>
    <property type="match status" value="1"/>
</dbReference>
<dbReference type="InterPro" id="IPR000700">
    <property type="entry name" value="PAS-assoc_C"/>
</dbReference>
<dbReference type="SUPFAM" id="SSF47226">
    <property type="entry name" value="Histidine-containing phosphotransfer domain, HPT domain"/>
    <property type="match status" value="1"/>
</dbReference>
<sequence length="771" mass="85305">MKLWAQRFINLMTEIGVLRLTLVVAGSIIVLGIAINVSLRLAISGDVDTLDIARALLLGFILTPPTVFLFVLVVRELDLSRRRTDRLRVKDREKAEKLEHQLILLEAENAERVKAEQALAEVVAEMEAEVMQRRQAEIKAAEQSAKLGSLIDSSPDVIFYRDDNGYFSSCNRAAELLLGRTREELVGLTPADVYPERLAEQVVQTDAAVMASNRPLKFEQWMRYPDGRKTLFEFSKVPFFGAKGERLGLVAFGRDITERKQAADLLSKASNEKAEFIATISHELRTPLNGIVGLSRILRDTELSAEQLRYVDTIYLSAETLGVIFNDIVDLDRLDRQQLKLNPTRVAFKALLAEVENMGVLLAQQYGVSFRCRWDPELPEYVEADGARLRQVLWNLLGNAVKFTPQGFVALSATLTREDDTNVYLQFEIEDTGLGIPDEEQKKIFAMYYQGSRQGHHTGTGSGIGLAISQQLVRAMGSEIKLRSEVDVGSCFSIQLTLPKLEAPESHVLTDEAKKVPALNILLVEDIELNVLVAKTLLEKMGHTISVAMDGQSALTAASEIPDLVLLDIQLPDMSGFDVAEKLKADPLTADIPLVALTANTVKDKTRYEECGIVDIVTKPIQMNVLHSALAKLFAPAGTAVPTASQADDALDDILDIEMLQQYSEVIGAGALLNSVELLETLMPEYLEILESNLTAEDKSAVASEAHKIKGAAGSVGLKRVQQIAAKAQQKDEPAWWENVPDWVDAMKHHYPQDLVVLKRWLTEAEAAESE</sequence>
<dbReference type="InterPro" id="IPR008207">
    <property type="entry name" value="Sig_transdc_His_kin_Hpt_dom"/>
</dbReference>
<gene>
    <name evidence="23" type="primary">arcB</name>
    <name evidence="23" type="ORF">EXY25_07820</name>
</gene>
<feature type="domain" description="Histidine kinase" evidence="18">
    <location>
        <begin position="279"/>
        <end position="500"/>
    </location>
</feature>
<protein>
    <recommendedName>
        <fullName evidence="13">Aerobic respiration control sensor protein</fullName>
        <ecNumber evidence="13">2.7.13.3</ecNumber>
    </recommendedName>
</protein>
<evidence type="ECO:0000256" key="13">
    <source>
        <dbReference type="PIRNR" id="PIRNR003182"/>
    </source>
</evidence>
<dbReference type="CDD" id="cd17546">
    <property type="entry name" value="REC_hyHK_CKI1_RcsC-like"/>
    <property type="match status" value="1"/>
</dbReference>
<dbReference type="EC" id="2.7.13.3" evidence="13"/>
<evidence type="ECO:0000259" key="18">
    <source>
        <dbReference type="PROSITE" id="PS50109"/>
    </source>
</evidence>
<feature type="transmembrane region" description="Helical" evidence="17">
    <location>
        <begin position="55"/>
        <end position="74"/>
    </location>
</feature>
<dbReference type="PRINTS" id="PR00344">
    <property type="entry name" value="BCTRLSENSOR"/>
</dbReference>
<dbReference type="CDD" id="cd00082">
    <property type="entry name" value="HisKA"/>
    <property type="match status" value="1"/>
</dbReference>
<evidence type="ECO:0000256" key="14">
    <source>
        <dbReference type="PROSITE-ProRule" id="PRU00110"/>
    </source>
</evidence>
<feature type="domain" description="PAS" evidence="20">
    <location>
        <begin position="143"/>
        <end position="187"/>
    </location>
</feature>
<dbReference type="Pfam" id="PF08448">
    <property type="entry name" value="PAS_4"/>
    <property type="match status" value="1"/>
</dbReference>
<dbReference type="Pfam" id="PF02518">
    <property type="entry name" value="HATPase_c"/>
    <property type="match status" value="1"/>
</dbReference>
<evidence type="ECO:0000256" key="1">
    <source>
        <dbReference type="ARBA" id="ARBA00000085"/>
    </source>
</evidence>
<keyword evidence="7 17" id="KW-0812">Transmembrane</keyword>
<dbReference type="InterPro" id="IPR003661">
    <property type="entry name" value="HisK_dim/P_dom"/>
</dbReference>
<dbReference type="CDD" id="cd16922">
    <property type="entry name" value="HATPase_EvgS-ArcB-TorS-like"/>
    <property type="match status" value="1"/>
</dbReference>
<dbReference type="InterPro" id="IPR040642">
    <property type="entry name" value="HKR_ArcB_TM"/>
</dbReference>
<keyword evidence="11 13" id="KW-0902">Two-component regulatory system</keyword>
<feature type="modified residue" description="4-aspartylphosphate" evidence="15">
    <location>
        <position position="568"/>
    </location>
</feature>
<dbReference type="EMBL" id="SHLY01000002">
    <property type="protein sequence ID" value="TAA47141.1"/>
    <property type="molecule type" value="Genomic_DNA"/>
</dbReference>
<dbReference type="Gene3D" id="1.10.287.130">
    <property type="match status" value="1"/>
</dbReference>
<dbReference type="SMART" id="SM00388">
    <property type="entry name" value="HisKA"/>
    <property type="match status" value="1"/>
</dbReference>
<evidence type="ECO:0000313" key="23">
    <source>
        <dbReference type="EMBL" id="TAA47141.1"/>
    </source>
</evidence>
<evidence type="ECO:0000259" key="19">
    <source>
        <dbReference type="PROSITE" id="PS50110"/>
    </source>
</evidence>
<feature type="transmembrane region" description="Helical" evidence="17">
    <location>
        <begin position="20"/>
        <end position="43"/>
    </location>
</feature>
<dbReference type="Gene3D" id="3.40.50.2300">
    <property type="match status" value="1"/>
</dbReference>
<dbReference type="NCBIfam" id="NF008302">
    <property type="entry name" value="PRK11091.1"/>
    <property type="match status" value="1"/>
</dbReference>
<feature type="domain" description="PAC" evidence="21">
    <location>
        <begin position="216"/>
        <end position="268"/>
    </location>
</feature>
<keyword evidence="8 13" id="KW-0418">Kinase</keyword>
<dbReference type="Proteomes" id="UP000292544">
    <property type="component" value="Unassembled WGS sequence"/>
</dbReference>
<keyword evidence="6 13" id="KW-0808">Transferase</keyword>
<dbReference type="Pfam" id="PF00072">
    <property type="entry name" value="Response_reg"/>
    <property type="match status" value="1"/>
</dbReference>
<dbReference type="PROSITE" id="PS50109">
    <property type="entry name" value="HIS_KIN"/>
    <property type="match status" value="1"/>
</dbReference>
<evidence type="ECO:0000256" key="2">
    <source>
        <dbReference type="ARBA" id="ARBA00004429"/>
    </source>
</evidence>
<dbReference type="InterPro" id="IPR035965">
    <property type="entry name" value="PAS-like_dom_sf"/>
</dbReference>
<dbReference type="PANTHER" id="PTHR43047">
    <property type="entry name" value="TWO-COMPONENT HISTIDINE PROTEIN KINASE"/>
    <property type="match status" value="1"/>
</dbReference>
<feature type="domain" description="Response regulatory" evidence="19">
    <location>
        <begin position="520"/>
        <end position="634"/>
    </location>
</feature>
<dbReference type="SMART" id="SM00073">
    <property type="entry name" value="HPT"/>
    <property type="match status" value="1"/>
</dbReference>
<comment type="catalytic activity">
    <reaction evidence="1 13">
        <text>ATP + protein L-histidine = ADP + protein N-phospho-L-histidine.</text>
        <dbReference type="EC" id="2.7.13.3"/>
    </reaction>
</comment>
<evidence type="ECO:0000259" key="20">
    <source>
        <dbReference type="PROSITE" id="PS50112"/>
    </source>
</evidence>
<comment type="subcellular location">
    <subcellularLocation>
        <location evidence="2 13">Cell inner membrane</location>
        <topology evidence="2 13">Multi-pass membrane protein</topology>
    </subcellularLocation>
</comment>
<dbReference type="InterPro" id="IPR036641">
    <property type="entry name" value="HPT_dom_sf"/>
</dbReference>
<dbReference type="RefSeq" id="WP_130566339.1">
    <property type="nucleotide sequence ID" value="NZ_SHLY01000002.1"/>
</dbReference>
<dbReference type="PIRSF" id="PIRSF003182">
    <property type="entry name" value="ArcB"/>
    <property type="match status" value="1"/>
</dbReference>
<dbReference type="Gene3D" id="1.20.120.160">
    <property type="entry name" value="HPT domain"/>
    <property type="match status" value="1"/>
</dbReference>
<evidence type="ECO:0000256" key="7">
    <source>
        <dbReference type="ARBA" id="ARBA00022692"/>
    </source>
</evidence>
<evidence type="ECO:0000259" key="22">
    <source>
        <dbReference type="PROSITE" id="PS50894"/>
    </source>
</evidence>
<dbReference type="InterPro" id="IPR036097">
    <property type="entry name" value="HisK_dim/P_sf"/>
</dbReference>
<organism evidence="23 24">
    <name type="scientific">Corallincola spongiicola</name>
    <dbReference type="NCBI Taxonomy" id="2520508"/>
    <lineage>
        <taxon>Bacteria</taxon>
        <taxon>Pseudomonadati</taxon>
        <taxon>Pseudomonadota</taxon>
        <taxon>Gammaproteobacteria</taxon>
        <taxon>Alteromonadales</taxon>
        <taxon>Psychromonadaceae</taxon>
        <taxon>Corallincola</taxon>
    </lineage>
</organism>
<proteinExistence type="predicted"/>
<feature type="domain" description="HPt" evidence="22">
    <location>
        <begin position="668"/>
        <end position="761"/>
    </location>
</feature>
<dbReference type="InterPro" id="IPR003594">
    <property type="entry name" value="HATPase_dom"/>
</dbReference>
<dbReference type="SMART" id="SM00387">
    <property type="entry name" value="HATPase_c"/>
    <property type="match status" value="1"/>
</dbReference>
<keyword evidence="24" id="KW-1185">Reference proteome</keyword>
<evidence type="ECO:0000259" key="21">
    <source>
        <dbReference type="PROSITE" id="PS50113"/>
    </source>
</evidence>
<dbReference type="PROSITE" id="PS50894">
    <property type="entry name" value="HPT"/>
    <property type="match status" value="1"/>
</dbReference>
<dbReference type="SMART" id="SM00091">
    <property type="entry name" value="PAS"/>
    <property type="match status" value="1"/>
</dbReference>
<dbReference type="SMART" id="SM00448">
    <property type="entry name" value="REC"/>
    <property type="match status" value="1"/>
</dbReference>
<dbReference type="Pfam" id="PF01627">
    <property type="entry name" value="Hpt"/>
    <property type="match status" value="1"/>
</dbReference>
<evidence type="ECO:0000256" key="4">
    <source>
        <dbReference type="ARBA" id="ARBA00022519"/>
    </source>
</evidence>
<keyword evidence="4 13" id="KW-0997">Cell inner membrane</keyword>
<evidence type="ECO:0000256" key="17">
    <source>
        <dbReference type="SAM" id="Phobius"/>
    </source>
</evidence>
<comment type="caution">
    <text evidence="23">The sequence shown here is derived from an EMBL/GenBank/DDBJ whole genome shotgun (WGS) entry which is preliminary data.</text>
</comment>
<keyword evidence="16" id="KW-0175">Coiled coil</keyword>
<keyword evidence="5 15" id="KW-0597">Phosphoprotein</keyword>
<dbReference type="SUPFAM" id="SSF52172">
    <property type="entry name" value="CheY-like"/>
    <property type="match status" value="1"/>
</dbReference>
<dbReference type="Gene3D" id="3.30.450.20">
    <property type="entry name" value="PAS domain"/>
    <property type="match status" value="1"/>
</dbReference>
<evidence type="ECO:0000256" key="9">
    <source>
        <dbReference type="ARBA" id="ARBA00022840"/>
    </source>
</evidence>
<dbReference type="SUPFAM" id="SSF47384">
    <property type="entry name" value="Homodimeric domain of signal transducing histidine kinase"/>
    <property type="match status" value="1"/>
</dbReference>
<evidence type="ECO:0000256" key="8">
    <source>
        <dbReference type="ARBA" id="ARBA00022777"/>
    </source>
</evidence>
<dbReference type="InterPro" id="IPR036890">
    <property type="entry name" value="HATPase_C_sf"/>
</dbReference>
<accession>A0ABY1WQZ1</accession>
<dbReference type="InterPro" id="IPR014409">
    <property type="entry name" value="Sig_transdc_His_kin_hyb_ArcB"/>
</dbReference>
<name>A0ABY1WQZ1_9GAMM</name>
<dbReference type="CDD" id="cd00088">
    <property type="entry name" value="HPT"/>
    <property type="match status" value="1"/>
</dbReference>
<evidence type="ECO:0000256" key="11">
    <source>
        <dbReference type="ARBA" id="ARBA00023012"/>
    </source>
</evidence>
<dbReference type="GO" id="GO:0016301">
    <property type="term" value="F:kinase activity"/>
    <property type="evidence" value="ECO:0007669"/>
    <property type="project" value="UniProtKB-KW"/>
</dbReference>
<dbReference type="SUPFAM" id="SSF55785">
    <property type="entry name" value="PYP-like sensor domain (PAS domain)"/>
    <property type="match status" value="1"/>
</dbReference>
<evidence type="ECO:0000256" key="6">
    <source>
        <dbReference type="ARBA" id="ARBA00022679"/>
    </source>
</evidence>
<dbReference type="PROSITE" id="PS50110">
    <property type="entry name" value="RESPONSE_REGULATORY"/>
    <property type="match status" value="1"/>
</dbReference>
<dbReference type="InterPro" id="IPR001789">
    <property type="entry name" value="Sig_transdc_resp-reg_receiver"/>
</dbReference>
<evidence type="ECO:0000256" key="5">
    <source>
        <dbReference type="ARBA" id="ARBA00022553"/>
    </source>
</evidence>
<feature type="modified residue" description="Phosphohistidine" evidence="14">
    <location>
        <position position="707"/>
    </location>
</feature>
<dbReference type="Gene3D" id="1.10.287.970">
    <property type="entry name" value="His Kinase A (phosphoacceptor) domain"/>
    <property type="match status" value="1"/>
</dbReference>
<evidence type="ECO:0000256" key="10">
    <source>
        <dbReference type="ARBA" id="ARBA00022989"/>
    </source>
</evidence>
<evidence type="ECO:0000313" key="24">
    <source>
        <dbReference type="Proteomes" id="UP000292544"/>
    </source>
</evidence>
<dbReference type="InterPro" id="IPR027460">
    <property type="entry name" value="ArcB_TM_sf"/>
</dbReference>
<reference evidence="24" key="1">
    <citation type="submission" date="2019-02" db="EMBL/GenBank/DDBJ databases">
        <title>Draft genome sequence of Muricauda sp. 176CP4-71.</title>
        <authorList>
            <person name="Park J.-S."/>
        </authorList>
    </citation>
    <scope>NUCLEOTIDE SEQUENCE [LARGE SCALE GENOMIC DNA]</scope>
    <source>
        <strain evidence="24">176GS2-150</strain>
    </source>
</reference>
<dbReference type="InterPro" id="IPR005467">
    <property type="entry name" value="His_kinase_dom"/>
</dbReference>
<keyword evidence="13" id="KW-0805">Transcription regulation</keyword>
<evidence type="ECO:0000256" key="12">
    <source>
        <dbReference type="ARBA" id="ARBA00023136"/>
    </source>
</evidence>